<evidence type="ECO:0000256" key="2">
    <source>
        <dbReference type="SAM" id="Phobius"/>
    </source>
</evidence>
<keyword evidence="2" id="KW-0812">Transmembrane</keyword>
<dbReference type="OrthoDB" id="2103474at2759"/>
<accession>A0A136JBJ7</accession>
<evidence type="ECO:0000313" key="4">
    <source>
        <dbReference type="Proteomes" id="UP000070501"/>
    </source>
</evidence>
<keyword evidence="4" id="KW-1185">Reference proteome</keyword>
<feature type="compositionally biased region" description="Polar residues" evidence="1">
    <location>
        <begin position="270"/>
        <end position="279"/>
    </location>
</feature>
<feature type="transmembrane region" description="Helical" evidence="2">
    <location>
        <begin position="131"/>
        <end position="151"/>
    </location>
</feature>
<dbReference type="InParanoid" id="A0A136JBJ7"/>
<feature type="compositionally biased region" description="Low complexity" evidence="1">
    <location>
        <begin position="205"/>
        <end position="215"/>
    </location>
</feature>
<name>A0A136JBJ7_9PEZI</name>
<gene>
    <name evidence="3" type="ORF">Micbo1qcDRAFT_193672</name>
</gene>
<dbReference type="PANTHER" id="PTHR35519">
    <property type="entry name" value="MEMBRANE PROTEINS"/>
    <property type="match status" value="1"/>
</dbReference>
<keyword evidence="2" id="KW-1133">Transmembrane helix</keyword>
<evidence type="ECO:0000256" key="1">
    <source>
        <dbReference type="SAM" id="MobiDB-lite"/>
    </source>
</evidence>
<keyword evidence="2" id="KW-0472">Membrane</keyword>
<dbReference type="EMBL" id="KQ964247">
    <property type="protein sequence ID" value="KXJ94522.1"/>
    <property type="molecule type" value="Genomic_DNA"/>
</dbReference>
<proteinExistence type="predicted"/>
<dbReference type="Proteomes" id="UP000070501">
    <property type="component" value="Unassembled WGS sequence"/>
</dbReference>
<organism evidence="3 4">
    <name type="scientific">Microdochium bolleyi</name>
    <dbReference type="NCBI Taxonomy" id="196109"/>
    <lineage>
        <taxon>Eukaryota</taxon>
        <taxon>Fungi</taxon>
        <taxon>Dikarya</taxon>
        <taxon>Ascomycota</taxon>
        <taxon>Pezizomycotina</taxon>
        <taxon>Sordariomycetes</taxon>
        <taxon>Xylariomycetidae</taxon>
        <taxon>Xylariales</taxon>
        <taxon>Microdochiaceae</taxon>
        <taxon>Microdochium</taxon>
    </lineage>
</organism>
<dbReference type="AlphaFoldDB" id="A0A136JBJ7"/>
<sequence length="279" mass="30150">MAAFVGKFVAKKILGERLENKFGQEDPYFESVPATRLDGKPSKSGKVKRVRKALPPGLTEHDAKVLTKVKRRAYRLDSSFGSCMGIKFGWGSIIGLFPVVGDVIDALLGIMVMRSADKIEGGLPSGLKIQMLFWIFVDFVVGLVPFVGDLLDAVVRANTKNAILLEAHLREKGAKTLKASGLPVPEIDPSDPEAFDRYDEAVQSGRAGAAGGSVRTPPRRQENMNSSRGVSPQPPVGTRVRDDRRGGGGGWFSGSRAREADVEEGISPHASRNPSTRRP</sequence>
<dbReference type="PANTHER" id="PTHR35519:SF2">
    <property type="entry name" value="PH DOMAIN PROTEIN"/>
    <property type="match status" value="1"/>
</dbReference>
<dbReference type="Pfam" id="PF13430">
    <property type="entry name" value="DUF4112"/>
    <property type="match status" value="1"/>
</dbReference>
<feature type="region of interest" description="Disordered" evidence="1">
    <location>
        <begin position="205"/>
        <end position="279"/>
    </location>
</feature>
<feature type="transmembrane region" description="Helical" evidence="2">
    <location>
        <begin position="88"/>
        <end position="111"/>
    </location>
</feature>
<evidence type="ECO:0008006" key="5">
    <source>
        <dbReference type="Google" id="ProtNLM"/>
    </source>
</evidence>
<protein>
    <recommendedName>
        <fullName evidence="5">PH domain-containing protein</fullName>
    </recommendedName>
</protein>
<dbReference type="InterPro" id="IPR025187">
    <property type="entry name" value="DUF4112"/>
</dbReference>
<evidence type="ECO:0000313" key="3">
    <source>
        <dbReference type="EMBL" id="KXJ94522.1"/>
    </source>
</evidence>
<dbReference type="STRING" id="196109.A0A136JBJ7"/>
<reference evidence="4" key="1">
    <citation type="submission" date="2016-02" db="EMBL/GenBank/DDBJ databases">
        <title>Draft genome sequence of Microdochium bolleyi, a fungal endophyte of beachgrass.</title>
        <authorList>
            <consortium name="DOE Joint Genome Institute"/>
            <person name="David A.S."/>
            <person name="May G."/>
            <person name="Haridas S."/>
            <person name="Lim J."/>
            <person name="Wang M."/>
            <person name="Labutti K."/>
            <person name="Lipzen A."/>
            <person name="Barry K."/>
            <person name="Grigoriev I.V."/>
        </authorList>
    </citation>
    <scope>NUCLEOTIDE SEQUENCE [LARGE SCALE GENOMIC DNA]</scope>
    <source>
        <strain evidence="4">J235TASD1</strain>
    </source>
</reference>